<dbReference type="AlphaFoldDB" id="A0A0V0QQG1"/>
<dbReference type="PROSITE" id="PS50011">
    <property type="entry name" value="PROTEIN_KINASE_DOM"/>
    <property type="match status" value="1"/>
</dbReference>
<name>A0A0V0QQG1_PSEPJ</name>
<dbReference type="GO" id="GO:0004674">
    <property type="term" value="F:protein serine/threonine kinase activity"/>
    <property type="evidence" value="ECO:0007669"/>
    <property type="project" value="UniProtKB-EC"/>
</dbReference>
<feature type="compositionally biased region" description="Basic and acidic residues" evidence="3">
    <location>
        <begin position="322"/>
        <end position="333"/>
    </location>
</feature>
<evidence type="ECO:0000313" key="6">
    <source>
        <dbReference type="Proteomes" id="UP000054937"/>
    </source>
</evidence>
<dbReference type="InParanoid" id="A0A0V0QQG1"/>
<dbReference type="PROSITE" id="PS00108">
    <property type="entry name" value="PROTEIN_KINASE_ST"/>
    <property type="match status" value="1"/>
</dbReference>
<evidence type="ECO:0000313" key="5">
    <source>
        <dbReference type="EMBL" id="KRX04546.1"/>
    </source>
</evidence>
<keyword evidence="5" id="KW-0418">Kinase</keyword>
<dbReference type="Gene3D" id="1.10.510.10">
    <property type="entry name" value="Transferase(Phosphotransferase) domain 1"/>
    <property type="match status" value="1"/>
</dbReference>
<feature type="compositionally biased region" description="Polar residues" evidence="3">
    <location>
        <begin position="293"/>
        <end position="308"/>
    </location>
</feature>
<dbReference type="FunFam" id="1.10.510.10:FF:001123">
    <property type="entry name" value="CK1/CK1/CK1-D protein kinase"/>
    <property type="match status" value="1"/>
</dbReference>
<dbReference type="OrthoDB" id="5800476at2759"/>
<dbReference type="PANTHER" id="PTHR11909">
    <property type="entry name" value="CASEIN KINASE-RELATED"/>
    <property type="match status" value="1"/>
</dbReference>
<organism evidence="5 6">
    <name type="scientific">Pseudocohnilembus persalinus</name>
    <name type="common">Ciliate</name>
    <dbReference type="NCBI Taxonomy" id="266149"/>
    <lineage>
        <taxon>Eukaryota</taxon>
        <taxon>Sar</taxon>
        <taxon>Alveolata</taxon>
        <taxon>Ciliophora</taxon>
        <taxon>Intramacronucleata</taxon>
        <taxon>Oligohymenophorea</taxon>
        <taxon>Scuticociliatia</taxon>
        <taxon>Philasterida</taxon>
        <taxon>Pseudocohnilembidae</taxon>
        <taxon>Pseudocohnilembus</taxon>
    </lineage>
</organism>
<dbReference type="SMART" id="SM00220">
    <property type="entry name" value="S_TKc"/>
    <property type="match status" value="1"/>
</dbReference>
<dbReference type="OMA" id="IYLNYCK"/>
<feature type="compositionally biased region" description="Polar residues" evidence="3">
    <location>
        <begin position="334"/>
        <end position="351"/>
    </location>
</feature>
<sequence>MEIVKYIFQILPRLYHYGQEASYNIMVIDLLGPSLEDLLQLCGGKFGLKTVIMLADQMIQRIEYLHSKCFIHRDIKPDNFLMGLGKNSHLVYIIDYGLGKKYKDTKTHQHIPYRENKSLTGTARYASVNAHLGIEQSRRDDLEALGYILIYFLKSQLQWQGIKAQTKQEKYTKIMQRKMTSPVEVMCKNLPVEFSIYLNYCKSLRFEDKPDYSYLRKMFKDLFVQKGYEWDYIYDWCLPINKQKMAKYQNGKITIETFTGKENLQKVGDGQEVIGDVNANTQQNLLQSNYNFENGENQVTPNPQNITENNEKEPQFETQQNEDDKNIDTRSNEAQDGAQQQQNLNGNTIFD</sequence>
<reference evidence="5 6" key="1">
    <citation type="journal article" date="2015" name="Sci. Rep.">
        <title>Genome of the facultative scuticociliatosis pathogen Pseudocohnilembus persalinus provides insight into its virulence through horizontal gene transfer.</title>
        <authorList>
            <person name="Xiong J."/>
            <person name="Wang G."/>
            <person name="Cheng J."/>
            <person name="Tian M."/>
            <person name="Pan X."/>
            <person name="Warren A."/>
            <person name="Jiang C."/>
            <person name="Yuan D."/>
            <person name="Miao W."/>
        </authorList>
    </citation>
    <scope>NUCLEOTIDE SEQUENCE [LARGE SCALE GENOMIC DNA]</scope>
    <source>
        <strain evidence="5">36N120E</strain>
    </source>
</reference>
<feature type="region of interest" description="Disordered" evidence="3">
    <location>
        <begin position="293"/>
        <end position="351"/>
    </location>
</feature>
<feature type="domain" description="Protein kinase" evidence="4">
    <location>
        <begin position="1"/>
        <end position="224"/>
    </location>
</feature>
<accession>A0A0V0QQG1</accession>
<dbReference type="EC" id="2.7.11.1" evidence="1"/>
<dbReference type="GO" id="GO:0005524">
    <property type="term" value="F:ATP binding"/>
    <property type="evidence" value="ECO:0007669"/>
    <property type="project" value="InterPro"/>
</dbReference>
<dbReference type="SUPFAM" id="SSF56112">
    <property type="entry name" value="Protein kinase-like (PK-like)"/>
    <property type="match status" value="1"/>
</dbReference>
<dbReference type="Proteomes" id="UP000054937">
    <property type="component" value="Unassembled WGS sequence"/>
</dbReference>
<proteinExistence type="predicted"/>
<evidence type="ECO:0000256" key="1">
    <source>
        <dbReference type="ARBA" id="ARBA00012513"/>
    </source>
</evidence>
<evidence type="ECO:0000256" key="2">
    <source>
        <dbReference type="ARBA" id="ARBA00023860"/>
    </source>
</evidence>
<dbReference type="InterPro" id="IPR000719">
    <property type="entry name" value="Prot_kinase_dom"/>
</dbReference>
<gene>
    <name evidence="5" type="ORF">PPERSA_04361</name>
</gene>
<keyword evidence="5" id="KW-0808">Transferase</keyword>
<dbReference type="InterPro" id="IPR050235">
    <property type="entry name" value="CK1_Ser-Thr_kinase"/>
</dbReference>
<dbReference type="Pfam" id="PF00069">
    <property type="entry name" value="Pkinase"/>
    <property type="match status" value="1"/>
</dbReference>
<keyword evidence="6" id="KW-1185">Reference proteome</keyword>
<dbReference type="InterPro" id="IPR008271">
    <property type="entry name" value="Ser/Thr_kinase_AS"/>
</dbReference>
<dbReference type="EMBL" id="LDAU01000114">
    <property type="protein sequence ID" value="KRX04546.1"/>
    <property type="molecule type" value="Genomic_DNA"/>
</dbReference>
<comment type="caution">
    <text evidence="5">The sequence shown here is derived from an EMBL/GenBank/DDBJ whole genome shotgun (WGS) entry which is preliminary data.</text>
</comment>
<evidence type="ECO:0000259" key="4">
    <source>
        <dbReference type="PROSITE" id="PS50011"/>
    </source>
</evidence>
<dbReference type="InterPro" id="IPR011009">
    <property type="entry name" value="Kinase-like_dom_sf"/>
</dbReference>
<evidence type="ECO:0000256" key="3">
    <source>
        <dbReference type="SAM" id="MobiDB-lite"/>
    </source>
</evidence>
<protein>
    <recommendedName>
        <fullName evidence="2">Casein kinase I</fullName>
        <ecNumber evidence="1">2.7.11.1</ecNumber>
    </recommendedName>
</protein>